<dbReference type="EMBL" id="RJKE01000001">
    <property type="protein sequence ID" value="ROO86743.1"/>
    <property type="molecule type" value="Genomic_DNA"/>
</dbReference>
<feature type="transmembrane region" description="Helical" evidence="2">
    <location>
        <begin position="145"/>
        <end position="165"/>
    </location>
</feature>
<feature type="transmembrane region" description="Helical" evidence="2">
    <location>
        <begin position="72"/>
        <end position="92"/>
    </location>
</feature>
<feature type="region of interest" description="Disordered" evidence="1">
    <location>
        <begin position="265"/>
        <end position="286"/>
    </location>
</feature>
<evidence type="ECO:0000256" key="2">
    <source>
        <dbReference type="SAM" id="Phobius"/>
    </source>
</evidence>
<keyword evidence="4" id="KW-1185">Reference proteome</keyword>
<comment type="caution">
    <text evidence="3">The sequence shown here is derived from an EMBL/GenBank/DDBJ whole genome shotgun (WGS) entry which is preliminary data.</text>
</comment>
<accession>A0A3N1CZM5</accession>
<name>A0A3N1CZM5_9ACTN</name>
<keyword evidence="2" id="KW-0812">Transmembrane</keyword>
<keyword evidence="2" id="KW-1133">Transmembrane helix</keyword>
<evidence type="ECO:0000313" key="3">
    <source>
        <dbReference type="EMBL" id="ROO86743.1"/>
    </source>
</evidence>
<dbReference type="Proteomes" id="UP000272400">
    <property type="component" value="Unassembled WGS sequence"/>
</dbReference>
<feature type="transmembrane region" description="Helical" evidence="2">
    <location>
        <begin position="12"/>
        <end position="30"/>
    </location>
</feature>
<dbReference type="InterPro" id="IPR050039">
    <property type="entry name" value="MAB_1171c-like"/>
</dbReference>
<protein>
    <submittedName>
        <fullName evidence="3">Uncharacterized protein</fullName>
    </submittedName>
</protein>
<organism evidence="3 4">
    <name type="scientific">Actinocorallia herbida</name>
    <dbReference type="NCBI Taxonomy" id="58109"/>
    <lineage>
        <taxon>Bacteria</taxon>
        <taxon>Bacillati</taxon>
        <taxon>Actinomycetota</taxon>
        <taxon>Actinomycetes</taxon>
        <taxon>Streptosporangiales</taxon>
        <taxon>Thermomonosporaceae</taxon>
        <taxon>Actinocorallia</taxon>
    </lineage>
</organism>
<gene>
    <name evidence="3" type="ORF">EDD29_4322</name>
</gene>
<evidence type="ECO:0000313" key="4">
    <source>
        <dbReference type="Proteomes" id="UP000272400"/>
    </source>
</evidence>
<dbReference type="NCBIfam" id="NF042915">
    <property type="entry name" value="MAB_1171c_fam"/>
    <property type="match status" value="1"/>
</dbReference>
<feature type="transmembrane region" description="Helical" evidence="2">
    <location>
        <begin position="235"/>
        <end position="257"/>
    </location>
</feature>
<feature type="transmembrane region" description="Helical" evidence="2">
    <location>
        <begin position="42"/>
        <end position="60"/>
    </location>
</feature>
<keyword evidence="2" id="KW-0472">Membrane</keyword>
<feature type="transmembrane region" description="Helical" evidence="2">
    <location>
        <begin position="177"/>
        <end position="198"/>
    </location>
</feature>
<evidence type="ECO:0000256" key="1">
    <source>
        <dbReference type="SAM" id="MobiDB-lite"/>
    </source>
</evidence>
<feature type="transmembrane region" description="Helical" evidence="2">
    <location>
        <begin position="104"/>
        <end position="125"/>
    </location>
</feature>
<proteinExistence type="predicted"/>
<sequence length="286" mass="30086">MGGGGPVVDGLLFAGAGVAFGWAGVRLRGLRRGPVRAGQGELCALLMAFGLAFVLMSGRARAVEGRVFPHLGWLLADVCALAVALCTVAYLLRVTRSPREARTAIRARIVAYTLAIAGMSDLFLGSPVSGRGGALGELYRERPMLGGYADIFLVMLGVAMVDLLRTGLRHAGRTSRAALRLGLWSVSAGAVLGLVHLAERFVFVQAQLFGFEPPLPVGTVGDLGCRSPIEPLGCLFSVTLPAVAVLLIAVGMTLPAWGPARTAPVRGWKDRRPHRTPASEARGEAR</sequence>
<reference evidence="3 4" key="1">
    <citation type="submission" date="2018-11" db="EMBL/GenBank/DDBJ databases">
        <title>Sequencing the genomes of 1000 actinobacteria strains.</title>
        <authorList>
            <person name="Klenk H.-P."/>
        </authorList>
    </citation>
    <scope>NUCLEOTIDE SEQUENCE [LARGE SCALE GENOMIC DNA]</scope>
    <source>
        <strain evidence="3 4">DSM 44254</strain>
    </source>
</reference>
<dbReference type="AlphaFoldDB" id="A0A3N1CZM5"/>